<dbReference type="Pfam" id="PF26133">
    <property type="entry name" value="DUF8039"/>
    <property type="match status" value="1"/>
</dbReference>
<protein>
    <submittedName>
        <fullName evidence="4">Uncharacterized protein LOC113866046</fullName>
    </submittedName>
</protein>
<dbReference type="RefSeq" id="XP_027356736.1">
    <property type="nucleotide sequence ID" value="XM_027500935.1"/>
</dbReference>
<feature type="region of interest" description="Disordered" evidence="1">
    <location>
        <begin position="1"/>
        <end position="20"/>
    </location>
</feature>
<sequence>MADIRPQTPVDAPSSSHRGSCTPIASVEILEGDHDCLLYLNSPFCLVARGRIYHTVAGDSLHNMTLPPEYGKVSIEVVQQHEEDSRLSVPNEQANLICLRDAIGKGLGKETDYSKESIVGPSNKGSIGCVSSEIVKLAEAQGAACLDMMKLFVRSDQAIDTATIQLTSEHWGKEFCDIVGKENIIEVIRRHWLSASSINLYIRYLCEAYLHGTMANRFSFISPYEMDEALNLNPHQHIGEMLKRHMGEDHLIFAPYNVGALVTYRAEKGVQPSRTKMTQTKWVTVQCPKQTNNDDCGYYVCLFIGDALQHGQTVIPVNVC</sequence>
<dbReference type="Proteomes" id="UP000694853">
    <property type="component" value="Unplaced"/>
</dbReference>
<keyword evidence="3" id="KW-1185">Reference proteome</keyword>
<evidence type="ECO:0000259" key="2">
    <source>
        <dbReference type="Pfam" id="PF26133"/>
    </source>
</evidence>
<dbReference type="GeneID" id="113866046"/>
<dbReference type="SUPFAM" id="SSF54001">
    <property type="entry name" value="Cysteine proteinases"/>
    <property type="match status" value="1"/>
</dbReference>
<dbReference type="AlphaFoldDB" id="A0A8B8LK21"/>
<dbReference type="Gene3D" id="1.10.418.20">
    <property type="match status" value="1"/>
</dbReference>
<proteinExistence type="predicted"/>
<dbReference type="KEGG" id="aprc:113866046"/>
<dbReference type="PANTHER" id="PTHR33018">
    <property type="entry name" value="OS10G0338966 PROTEIN-RELATED"/>
    <property type="match status" value="1"/>
</dbReference>
<feature type="domain" description="DUF8039" evidence="2">
    <location>
        <begin position="32"/>
        <end position="104"/>
    </location>
</feature>
<dbReference type="OrthoDB" id="1408155at2759"/>
<dbReference type="InterPro" id="IPR058352">
    <property type="entry name" value="DUF8039"/>
</dbReference>
<dbReference type="PANTHER" id="PTHR33018:SF31">
    <property type="entry name" value="TRANSPOSASE, PTTA_EN_SPM, PLANT"/>
    <property type="match status" value="1"/>
</dbReference>
<evidence type="ECO:0000313" key="3">
    <source>
        <dbReference type="Proteomes" id="UP000694853"/>
    </source>
</evidence>
<organism evidence="3 4">
    <name type="scientific">Abrus precatorius</name>
    <name type="common">Indian licorice</name>
    <name type="synonym">Glycine abrus</name>
    <dbReference type="NCBI Taxonomy" id="3816"/>
    <lineage>
        <taxon>Eukaryota</taxon>
        <taxon>Viridiplantae</taxon>
        <taxon>Streptophyta</taxon>
        <taxon>Embryophyta</taxon>
        <taxon>Tracheophyta</taxon>
        <taxon>Spermatophyta</taxon>
        <taxon>Magnoliopsida</taxon>
        <taxon>eudicotyledons</taxon>
        <taxon>Gunneridae</taxon>
        <taxon>Pentapetalae</taxon>
        <taxon>rosids</taxon>
        <taxon>fabids</taxon>
        <taxon>Fabales</taxon>
        <taxon>Fabaceae</taxon>
        <taxon>Papilionoideae</taxon>
        <taxon>50 kb inversion clade</taxon>
        <taxon>NPAAA clade</taxon>
        <taxon>indigoferoid/millettioid clade</taxon>
        <taxon>Abreae</taxon>
        <taxon>Abrus</taxon>
    </lineage>
</organism>
<name>A0A8B8LK21_ABRPR</name>
<reference evidence="4" key="2">
    <citation type="submission" date="2025-08" db="UniProtKB">
        <authorList>
            <consortium name="RefSeq"/>
        </authorList>
    </citation>
    <scope>IDENTIFICATION</scope>
    <source>
        <tissue evidence="4">Young leaves</tissue>
    </source>
</reference>
<evidence type="ECO:0000313" key="4">
    <source>
        <dbReference type="RefSeq" id="XP_027356736.1"/>
    </source>
</evidence>
<dbReference type="InterPro" id="IPR038765">
    <property type="entry name" value="Papain-like_cys_pep_sf"/>
</dbReference>
<reference evidence="3" key="1">
    <citation type="journal article" date="2019" name="Toxins">
        <title>Detection of Abrin-Like and Prepropulchellin-Like Toxin Genes and Transcripts Using Whole Genome Sequencing and Full-Length Transcript Sequencing of Abrus precatorius.</title>
        <authorList>
            <person name="Hovde B.T."/>
            <person name="Daligault H.E."/>
            <person name="Hanschen E.R."/>
            <person name="Kunde Y.A."/>
            <person name="Johnson M.B."/>
            <person name="Starkenburg S.R."/>
            <person name="Johnson S.L."/>
        </authorList>
    </citation>
    <scope>NUCLEOTIDE SEQUENCE [LARGE SCALE GENOMIC DNA]</scope>
</reference>
<accession>A0A8B8LK21</accession>
<gene>
    <name evidence="4" type="primary">LOC113866046</name>
</gene>
<evidence type="ECO:0000256" key="1">
    <source>
        <dbReference type="SAM" id="MobiDB-lite"/>
    </source>
</evidence>